<dbReference type="SUPFAM" id="SSF51735">
    <property type="entry name" value="NAD(P)-binding Rossmann-fold domains"/>
    <property type="match status" value="1"/>
</dbReference>
<dbReference type="InterPro" id="IPR036291">
    <property type="entry name" value="NAD(P)-bd_dom_sf"/>
</dbReference>
<dbReference type="Gene3D" id="3.90.25.10">
    <property type="entry name" value="UDP-galactose 4-epimerase, domain 1"/>
    <property type="match status" value="1"/>
</dbReference>
<comment type="caution">
    <text evidence="2">The sequence shown here is derived from an EMBL/GenBank/DDBJ whole genome shotgun (WGS) entry which is preliminary data.</text>
</comment>
<gene>
    <name evidence="2" type="ORF">FHW36_108160</name>
</gene>
<dbReference type="Pfam" id="PF05368">
    <property type="entry name" value="NmrA"/>
    <property type="match status" value="1"/>
</dbReference>
<dbReference type="PANTHER" id="PTHR47129:SF1">
    <property type="entry name" value="NMRA-LIKE DOMAIN-CONTAINING PROTEIN"/>
    <property type="match status" value="1"/>
</dbReference>
<protein>
    <submittedName>
        <fullName evidence="2">NAD(P)H dehydrogenase (Quinone)</fullName>
    </submittedName>
</protein>
<dbReference type="Proteomes" id="UP000320811">
    <property type="component" value="Unassembled WGS sequence"/>
</dbReference>
<organism evidence="2 3">
    <name type="scientific">Chitinophaga polysaccharea</name>
    <dbReference type="NCBI Taxonomy" id="1293035"/>
    <lineage>
        <taxon>Bacteria</taxon>
        <taxon>Pseudomonadati</taxon>
        <taxon>Bacteroidota</taxon>
        <taxon>Chitinophagia</taxon>
        <taxon>Chitinophagales</taxon>
        <taxon>Chitinophagaceae</taxon>
        <taxon>Chitinophaga</taxon>
    </lineage>
</organism>
<dbReference type="AlphaFoldDB" id="A0A561PCE8"/>
<keyword evidence="3" id="KW-1185">Reference proteome</keyword>
<dbReference type="OrthoDB" id="9780595at2"/>
<evidence type="ECO:0000313" key="3">
    <source>
        <dbReference type="Proteomes" id="UP000320811"/>
    </source>
</evidence>
<feature type="domain" description="NmrA-like" evidence="1">
    <location>
        <begin position="3"/>
        <end position="259"/>
    </location>
</feature>
<name>A0A561PCE8_9BACT</name>
<dbReference type="InterPro" id="IPR052718">
    <property type="entry name" value="NmrA-type_oxidoreductase"/>
</dbReference>
<dbReference type="RefSeq" id="WP_145673042.1">
    <property type="nucleotide sequence ID" value="NZ_VIWO01000008.1"/>
</dbReference>
<dbReference type="EMBL" id="VIWO01000008">
    <property type="protein sequence ID" value="TWF35804.1"/>
    <property type="molecule type" value="Genomic_DNA"/>
</dbReference>
<proteinExistence type="predicted"/>
<sequence>MAKILVTGATGQLGKVVVDELISNGNTSDIAVLVRDPAKAAHWQAQGVTVFQGDYNNYPSLVAAFKGMDKLYFISSNSMTGRIAQHAQVVNAAVEAKVGHVFYTSYHRKTEDGSSPVAAIGNDHLQTEKLLKDAGITYTLLLHALYADVLPMFLGDKVLEYGMISLPAGAGKAAYATREDLGIAGARLLLGNGHENKSYTLAANNATSFNELAAIFTELSGKEVKYVSPTAEAFTAQLVQAGMPVEYVHLVTAFAEAIGAGEFDLPDNTLADILGREPESMKSYVAKAFSL</sequence>
<dbReference type="InterPro" id="IPR008030">
    <property type="entry name" value="NmrA-like"/>
</dbReference>
<evidence type="ECO:0000259" key="1">
    <source>
        <dbReference type="Pfam" id="PF05368"/>
    </source>
</evidence>
<dbReference type="Gene3D" id="3.40.50.720">
    <property type="entry name" value="NAD(P)-binding Rossmann-like Domain"/>
    <property type="match status" value="1"/>
</dbReference>
<evidence type="ECO:0000313" key="2">
    <source>
        <dbReference type="EMBL" id="TWF35804.1"/>
    </source>
</evidence>
<reference evidence="2 3" key="1">
    <citation type="submission" date="2019-06" db="EMBL/GenBank/DDBJ databases">
        <title>Sorghum-associated microbial communities from plants grown in Nebraska, USA.</title>
        <authorList>
            <person name="Schachtman D."/>
        </authorList>
    </citation>
    <scope>NUCLEOTIDE SEQUENCE [LARGE SCALE GENOMIC DNA]</scope>
    <source>
        <strain evidence="2 3">1209</strain>
    </source>
</reference>
<dbReference type="CDD" id="cd05269">
    <property type="entry name" value="TMR_SDR_a"/>
    <property type="match status" value="1"/>
</dbReference>
<dbReference type="PANTHER" id="PTHR47129">
    <property type="entry name" value="QUINONE OXIDOREDUCTASE 2"/>
    <property type="match status" value="1"/>
</dbReference>
<accession>A0A561PCE8</accession>